<comment type="caution">
    <text evidence="1">The sequence shown here is derived from an EMBL/GenBank/DDBJ whole genome shotgun (WGS) entry which is preliminary data.</text>
</comment>
<reference evidence="1 2" key="1">
    <citation type="submission" date="2019-11" db="EMBL/GenBank/DDBJ databases">
        <title>Genome sequences of 17 halophilic strains isolated from different environments.</title>
        <authorList>
            <person name="Furrow R.E."/>
        </authorList>
    </citation>
    <scope>NUCLEOTIDE SEQUENCE [LARGE SCALE GENOMIC DNA]</scope>
    <source>
        <strain evidence="1 2">22506_14_FS</strain>
    </source>
</reference>
<sequence length="61" mass="7031">MRDAQVVVDVPQDVADVADAVVAELDQVLHSDRFLERKFMLNHIDHYMKKNLDAVQQLQVL</sequence>
<dbReference type="EMBL" id="WMEY01000004">
    <property type="protein sequence ID" value="MYL64419.1"/>
    <property type="molecule type" value="Genomic_DNA"/>
</dbReference>
<proteinExistence type="predicted"/>
<accession>A0A845F0W0</accession>
<gene>
    <name evidence="1" type="ORF">GLW07_13765</name>
</gene>
<protein>
    <submittedName>
        <fullName evidence="1">Uncharacterized protein</fullName>
    </submittedName>
</protein>
<organism evidence="1 2">
    <name type="scientific">Guptibacillus hwajinpoensis</name>
    <dbReference type="NCBI Taxonomy" id="208199"/>
    <lineage>
        <taxon>Bacteria</taxon>
        <taxon>Bacillati</taxon>
        <taxon>Bacillota</taxon>
        <taxon>Bacilli</taxon>
        <taxon>Bacillales</taxon>
        <taxon>Guptibacillaceae</taxon>
        <taxon>Guptibacillus</taxon>
    </lineage>
</organism>
<dbReference type="Proteomes" id="UP000447833">
    <property type="component" value="Unassembled WGS sequence"/>
</dbReference>
<name>A0A845F0W0_9BACL</name>
<evidence type="ECO:0000313" key="1">
    <source>
        <dbReference type="EMBL" id="MYL64419.1"/>
    </source>
</evidence>
<evidence type="ECO:0000313" key="2">
    <source>
        <dbReference type="Proteomes" id="UP000447833"/>
    </source>
</evidence>
<dbReference type="AlphaFoldDB" id="A0A845F0W0"/>